<organism evidence="2 3">
    <name type="scientific">Pseudomonas benzopyrenica</name>
    <dbReference type="NCBI Taxonomy" id="2993566"/>
    <lineage>
        <taxon>Bacteria</taxon>
        <taxon>Pseudomonadati</taxon>
        <taxon>Pseudomonadota</taxon>
        <taxon>Gammaproteobacteria</taxon>
        <taxon>Pseudomonadales</taxon>
        <taxon>Pseudomonadaceae</taxon>
        <taxon>Pseudomonas</taxon>
    </lineage>
</organism>
<keyword evidence="1" id="KW-0472">Membrane</keyword>
<evidence type="ECO:0000313" key="3">
    <source>
        <dbReference type="Proteomes" id="UP001372714"/>
    </source>
</evidence>
<keyword evidence="1" id="KW-0812">Transmembrane</keyword>
<name>A0ABZ2FMT2_9PSED</name>
<feature type="transmembrane region" description="Helical" evidence="1">
    <location>
        <begin position="12"/>
        <end position="29"/>
    </location>
</feature>
<accession>A0ABZ2FMT2</accession>
<keyword evidence="3" id="KW-1185">Reference proteome</keyword>
<evidence type="ECO:0000256" key="1">
    <source>
        <dbReference type="SAM" id="Phobius"/>
    </source>
</evidence>
<dbReference type="Proteomes" id="UP001372714">
    <property type="component" value="Chromosome"/>
</dbReference>
<evidence type="ECO:0000313" key="2">
    <source>
        <dbReference type="EMBL" id="WWM65212.1"/>
    </source>
</evidence>
<gene>
    <name evidence="2" type="ORF">V6W80_15980</name>
</gene>
<dbReference type="EMBL" id="CP145723">
    <property type="protein sequence ID" value="WWM65212.1"/>
    <property type="molecule type" value="Genomic_DNA"/>
</dbReference>
<dbReference type="RefSeq" id="WP_338544786.1">
    <property type="nucleotide sequence ID" value="NZ_CP145723.1"/>
</dbReference>
<sequence length="42" mass="4490">MTSQRHTMPEDVLALLNATLMIALAVNLHRQAGLSTGARSSI</sequence>
<reference evidence="2 3" key="1">
    <citation type="submission" date="2024-02" db="EMBL/GenBank/DDBJ databases">
        <title>The whole genome sequence of Pseudomonas benzopyrenica MLY92.</title>
        <authorList>
            <person name="Liu Y."/>
        </authorList>
    </citation>
    <scope>NUCLEOTIDE SEQUENCE [LARGE SCALE GENOMIC DNA]</scope>
    <source>
        <strain evidence="2 3">MLY92</strain>
    </source>
</reference>
<protein>
    <submittedName>
        <fullName evidence="2">Uncharacterized protein</fullName>
    </submittedName>
</protein>
<keyword evidence="1" id="KW-1133">Transmembrane helix</keyword>
<proteinExistence type="predicted"/>